<reference evidence="1" key="1">
    <citation type="journal article" date="2015" name="Nature">
        <title>Complex archaea that bridge the gap between prokaryotes and eukaryotes.</title>
        <authorList>
            <person name="Spang A."/>
            <person name="Saw J.H."/>
            <person name="Jorgensen S.L."/>
            <person name="Zaremba-Niedzwiedzka K."/>
            <person name="Martijn J."/>
            <person name="Lind A.E."/>
            <person name="van Eijk R."/>
            <person name="Schleper C."/>
            <person name="Guy L."/>
            <person name="Ettema T.J."/>
        </authorList>
    </citation>
    <scope>NUCLEOTIDE SEQUENCE</scope>
</reference>
<proteinExistence type="predicted"/>
<comment type="caution">
    <text evidence="1">The sequence shown here is derived from an EMBL/GenBank/DDBJ whole genome shotgun (WGS) entry which is preliminary data.</text>
</comment>
<protein>
    <submittedName>
        <fullName evidence="1">Uncharacterized protein</fullName>
    </submittedName>
</protein>
<dbReference type="AlphaFoldDB" id="A0A0F9UEC3"/>
<sequence>MRPGSIRLDAPKTSSAVVKREQKKRFEQVQVEFLLDIMGARSFPLPSRRKYRFDAGARKRVRMPRQDADELVRRFGKTTFKILS</sequence>
<name>A0A0F9UEC3_9ZZZZ</name>
<dbReference type="EMBL" id="LAZR01000155">
    <property type="protein sequence ID" value="KKN85722.1"/>
    <property type="molecule type" value="Genomic_DNA"/>
</dbReference>
<gene>
    <name evidence="1" type="ORF">LCGC14_0275270</name>
</gene>
<organism evidence="1">
    <name type="scientific">marine sediment metagenome</name>
    <dbReference type="NCBI Taxonomy" id="412755"/>
    <lineage>
        <taxon>unclassified sequences</taxon>
        <taxon>metagenomes</taxon>
        <taxon>ecological metagenomes</taxon>
    </lineage>
</organism>
<evidence type="ECO:0000313" key="1">
    <source>
        <dbReference type="EMBL" id="KKN85722.1"/>
    </source>
</evidence>
<accession>A0A0F9UEC3</accession>